<reference evidence="2" key="1">
    <citation type="submission" date="2022-07" db="EMBL/GenBank/DDBJ databases">
        <title>Fungi with potential for degradation of polypropylene.</title>
        <authorList>
            <person name="Gostincar C."/>
        </authorList>
    </citation>
    <scope>NUCLEOTIDE SEQUENCE</scope>
    <source>
        <strain evidence="2">EXF-13287</strain>
    </source>
</reference>
<dbReference type="PANTHER" id="PTHR33112:SF16">
    <property type="entry name" value="HETEROKARYON INCOMPATIBILITY DOMAIN-CONTAINING PROTEIN"/>
    <property type="match status" value="1"/>
</dbReference>
<dbReference type="Proteomes" id="UP001174691">
    <property type="component" value="Unassembled WGS sequence"/>
</dbReference>
<evidence type="ECO:0000313" key="3">
    <source>
        <dbReference type="Proteomes" id="UP001174691"/>
    </source>
</evidence>
<keyword evidence="3" id="KW-1185">Reference proteome</keyword>
<evidence type="ECO:0000313" key="2">
    <source>
        <dbReference type="EMBL" id="KAJ9165294.1"/>
    </source>
</evidence>
<comment type="caution">
    <text evidence="2">The sequence shown here is derived from an EMBL/GenBank/DDBJ whole genome shotgun (WGS) entry which is preliminary data.</text>
</comment>
<dbReference type="AlphaFoldDB" id="A0AA38SE58"/>
<gene>
    <name evidence="2" type="ORF">NKR19_g598</name>
</gene>
<accession>A0AA38SE58</accession>
<proteinExistence type="predicted"/>
<dbReference type="PANTHER" id="PTHR33112">
    <property type="entry name" value="DOMAIN PROTEIN, PUTATIVE-RELATED"/>
    <property type="match status" value="1"/>
</dbReference>
<dbReference type="InterPro" id="IPR010730">
    <property type="entry name" value="HET"/>
</dbReference>
<feature type="domain" description="Heterokaryon incompatibility" evidence="1">
    <location>
        <begin position="135"/>
        <end position="301"/>
    </location>
</feature>
<dbReference type="Pfam" id="PF06985">
    <property type="entry name" value="HET"/>
    <property type="match status" value="1"/>
</dbReference>
<dbReference type="EMBL" id="JANBVN010000005">
    <property type="protein sequence ID" value="KAJ9165294.1"/>
    <property type="molecule type" value="Genomic_DNA"/>
</dbReference>
<protein>
    <submittedName>
        <fullName evidence="2">Heterokaryon incompatibility protein-domain-containing protein</fullName>
    </submittedName>
</protein>
<sequence length="645" mass="72752">MLEGLLYLIPDIEARFGHDACFRFHSQRYMMVYADANGSLRHTSRNEPVKLQCKWFTVDEPQPYEPLGNTASEESFEKAQHWIRECLANHKLCGTDGPSALPTRILDLGEAPENEAGGGEPDVQLLESSGQSARYISLSHSWGGEQPLTTTTATVEKHKAGIPLASLPRTFQDAVHIARRFGIRYLWIDSLCIIQDSAEDWQQEASRMASIYRNSWLTVYATASSSPSSGIFRNKQAVWIQADDPEDETLDDLFPEAAKLRQDLRLSLRFATTHPDLGQWAEPERQQSALPLMTRAWAYQERLLSPRVLHFGPQEVFWECMQDLDCECGGMKWRSRHMGSYANRDTAGELPPKVSHYAALHVGAAAQTSKIKAEKRRKKLLSRWEEMVGEYTRRSLTFPADRLPAFSGVAGEMVAALGMRYRAGQWEETLPAALLYERSNCTKLARLTMDDARPAPSWSWASVDGPVRFLIPLGGRPEWANSTEFAQVLELRCVPSGSDDRGRVDAKESYMMLSAELVEASMFFVPDPHAMPYKAWMRVKDAISKGVKGPPENGLGKGSFMIRVGKAEPLAFVPDVRLCDEDGNWIWEADDELSCAKIMESQECFYWLVLRRSPQDNTAYERIGVIEHPDADWKSKHGKKSLKVL</sequence>
<organism evidence="2 3">
    <name type="scientific">Coniochaeta hoffmannii</name>
    <dbReference type="NCBI Taxonomy" id="91930"/>
    <lineage>
        <taxon>Eukaryota</taxon>
        <taxon>Fungi</taxon>
        <taxon>Dikarya</taxon>
        <taxon>Ascomycota</taxon>
        <taxon>Pezizomycotina</taxon>
        <taxon>Sordariomycetes</taxon>
        <taxon>Sordariomycetidae</taxon>
        <taxon>Coniochaetales</taxon>
        <taxon>Coniochaetaceae</taxon>
        <taxon>Coniochaeta</taxon>
    </lineage>
</organism>
<evidence type="ECO:0000259" key="1">
    <source>
        <dbReference type="Pfam" id="PF06985"/>
    </source>
</evidence>
<name>A0AA38SE58_9PEZI</name>